<comment type="catalytic activity">
    <reaction evidence="2">
        <text>2,5-diamino-6-hydroxy-4-(5-phosphoribosylamino)-pyrimidine + H2O = 2,5,6-triamino-4-hydroxypyrimidine + D-ribose 5-phosphate</text>
        <dbReference type="Rhea" id="RHEA:23436"/>
        <dbReference type="ChEBI" id="CHEBI:15377"/>
        <dbReference type="ChEBI" id="CHEBI:58614"/>
        <dbReference type="ChEBI" id="CHEBI:78346"/>
        <dbReference type="ChEBI" id="CHEBI:137796"/>
    </reaction>
</comment>
<evidence type="ECO:0000313" key="5">
    <source>
        <dbReference type="Proteomes" id="UP000031866"/>
    </source>
</evidence>
<name>A0A0B5QQH2_CLOBE</name>
<dbReference type="OrthoDB" id="67297at2"/>
<dbReference type="CDD" id="cd15457">
    <property type="entry name" value="NADAR"/>
    <property type="match status" value="1"/>
</dbReference>
<dbReference type="KEGG" id="cbei:LF65_03994"/>
<dbReference type="RefSeq" id="WP_041898369.1">
    <property type="nucleotide sequence ID" value="NZ_CP010086.2"/>
</dbReference>
<reference evidence="5" key="1">
    <citation type="submission" date="2014-12" db="EMBL/GenBank/DDBJ databases">
        <title>Genome sequence of Clostridium beijerinckii strain 59B.</title>
        <authorList>
            <person name="Little G.T."/>
            <person name="Minton N.P."/>
        </authorList>
    </citation>
    <scope>NUCLEOTIDE SEQUENCE [LARGE SCALE GENOMIC DNA]</scope>
    <source>
        <strain evidence="5">59B</strain>
    </source>
</reference>
<dbReference type="STRING" id="1520.LF65_03994"/>
<dbReference type="Proteomes" id="UP000031866">
    <property type="component" value="Chromosome"/>
</dbReference>
<dbReference type="NCBIfam" id="TIGR02464">
    <property type="entry name" value="ribofla_fusion"/>
    <property type="match status" value="1"/>
</dbReference>
<gene>
    <name evidence="4" type="ORF">LF65_03994</name>
</gene>
<dbReference type="InterPro" id="IPR037238">
    <property type="entry name" value="YbiA-like_sf"/>
</dbReference>
<protein>
    <recommendedName>
        <fullName evidence="3">NADAR domain-containing protein</fullName>
    </recommendedName>
</protein>
<evidence type="ECO:0000256" key="1">
    <source>
        <dbReference type="ARBA" id="ARBA00000022"/>
    </source>
</evidence>
<comment type="catalytic activity">
    <reaction evidence="1">
        <text>5-amino-6-(5-phospho-D-ribosylamino)uracil + H2O = 5,6-diaminouracil + D-ribose 5-phosphate</text>
        <dbReference type="Rhea" id="RHEA:55020"/>
        <dbReference type="ChEBI" id="CHEBI:15377"/>
        <dbReference type="ChEBI" id="CHEBI:46252"/>
        <dbReference type="ChEBI" id="CHEBI:58453"/>
        <dbReference type="ChEBI" id="CHEBI:78346"/>
    </reaction>
</comment>
<sequence>MEDKNGNLLMAPLWLMYPEIPNGSIGWRMGYGEGYAMDFYLWFNKLEENEKKKYREMFPEPKRWEIEDNIYEYNNYWTYTWQKDGKPEYDLNNLISDYKDGKNLEYIYFWGHHPKKDGGITKSCFSQWWKSRFNIGHTEYLFMEQYMMAEKARFFGDKEIEEKIMNSYDPKEIKSFGRKVRGFDEEIWNKAKYSIVINGNYNKFMQNERLKTFLLSTGDKILVEASPYDNVWGIQMSEEDVNIKNPELWRGENLLGFALMEVRNEIKRVCKNSNMIDWVPLHKRYS</sequence>
<dbReference type="EMBL" id="CP010086">
    <property type="protein sequence ID" value="AJH00542.1"/>
    <property type="molecule type" value="Genomic_DNA"/>
</dbReference>
<evidence type="ECO:0000256" key="2">
    <source>
        <dbReference type="ARBA" id="ARBA00000751"/>
    </source>
</evidence>
<dbReference type="SUPFAM" id="SSF143990">
    <property type="entry name" value="YbiA-like"/>
    <property type="match status" value="1"/>
</dbReference>
<dbReference type="AlphaFoldDB" id="A0A0B5QQH2"/>
<accession>A0A0B5QQH2</accession>
<feature type="domain" description="NADAR" evidence="3">
    <location>
        <begin position="108"/>
        <end position="267"/>
    </location>
</feature>
<evidence type="ECO:0000259" key="3">
    <source>
        <dbReference type="Pfam" id="PF08719"/>
    </source>
</evidence>
<proteinExistence type="predicted"/>
<evidence type="ECO:0000313" key="4">
    <source>
        <dbReference type="EMBL" id="AJH00542.1"/>
    </source>
</evidence>
<dbReference type="Pfam" id="PF08719">
    <property type="entry name" value="NADAR"/>
    <property type="match status" value="1"/>
</dbReference>
<dbReference type="Gene3D" id="1.10.357.40">
    <property type="entry name" value="YbiA-like"/>
    <property type="match status" value="1"/>
</dbReference>
<organism evidence="4 5">
    <name type="scientific">Clostridium beijerinckii</name>
    <name type="common">Clostridium MP</name>
    <dbReference type="NCBI Taxonomy" id="1520"/>
    <lineage>
        <taxon>Bacteria</taxon>
        <taxon>Bacillati</taxon>
        <taxon>Bacillota</taxon>
        <taxon>Clostridia</taxon>
        <taxon>Eubacteriales</taxon>
        <taxon>Clostridiaceae</taxon>
        <taxon>Clostridium</taxon>
    </lineage>
</organism>
<dbReference type="InterPro" id="IPR012816">
    <property type="entry name" value="NADAR"/>
</dbReference>